<proteinExistence type="predicted"/>
<dbReference type="Proteomes" id="UP000177960">
    <property type="component" value="Unassembled WGS sequence"/>
</dbReference>
<comment type="caution">
    <text evidence="1">The sequence shown here is derived from an EMBL/GenBank/DDBJ whole genome shotgun (WGS) entry which is preliminary data.</text>
</comment>
<evidence type="ECO:0000313" key="1">
    <source>
        <dbReference type="EMBL" id="OGY63713.1"/>
    </source>
</evidence>
<organism evidence="1 2">
    <name type="scientific">Candidatus Harrisonbacteria bacterium RIFCSPHIGHO2_02_FULL_42_16</name>
    <dbReference type="NCBI Taxonomy" id="1798404"/>
    <lineage>
        <taxon>Bacteria</taxon>
        <taxon>Candidatus Harrisoniibacteriota</taxon>
    </lineage>
</organism>
<reference evidence="1 2" key="1">
    <citation type="journal article" date="2016" name="Nat. Commun.">
        <title>Thousands of microbial genomes shed light on interconnected biogeochemical processes in an aquifer system.</title>
        <authorList>
            <person name="Anantharaman K."/>
            <person name="Brown C.T."/>
            <person name="Hug L.A."/>
            <person name="Sharon I."/>
            <person name="Castelle C.J."/>
            <person name="Probst A.J."/>
            <person name="Thomas B.C."/>
            <person name="Singh A."/>
            <person name="Wilkins M.J."/>
            <person name="Karaoz U."/>
            <person name="Brodie E.L."/>
            <person name="Williams K.H."/>
            <person name="Hubbard S.S."/>
            <person name="Banfield J.F."/>
        </authorList>
    </citation>
    <scope>NUCLEOTIDE SEQUENCE [LARGE SCALE GENOMIC DNA]</scope>
</reference>
<dbReference type="EMBL" id="MHJG01000018">
    <property type="protein sequence ID" value="OGY63713.1"/>
    <property type="molecule type" value="Genomic_DNA"/>
</dbReference>
<name>A0A1G1ZGL1_9BACT</name>
<sequence length="937" mass="105793">MKSKPAGKIDWKNDPKKRELLKEYFSNTHWPKLIELLGASKNAIGAAAKDMGLNRKNFKRGKPWIEESKDKIEALKAKLATVPKGKLREIRSEIQALFPHRSWASIYQYATVTLNVSRPKAESKPKSEPLPPINLEAKVEAEIRSIFGEDIPVPRKLPQMNMDNPQPLVSNGGEFMYIGAPLIGSLTTDDPYADMFKNALRVAEASKVGAVALTDVLYMITQKYGNQRVFKAQPSGVKVDAAKVEAFYPKGVVEDEKFQHIRRRLELGKPVFMALQLRFEHVLDLLRKAFADENGKPLYNGEVLIIFGKQEDELVGFFVNEILRIGTTQARAWAHTKILELTRDWKNSEISAKDKSRILERINDFRELLAVIFLMSNISDESINKAGQAMTAYLIRKYEECIPKSKVISIGDAFLRLNSLSIMTTTDKNKDPSDGMQAERLLDMTASFSKGRNPKLIPNLIIGTGNNPYLDIKFFSYQASEEKGDVRMSMILQLPMCIDAARYRKLIQNRNILKDMITKAVKTSGFESAVVSFKCCDGLQVPVLNIWTSGVLKNPEIFKDPKRIQALVTLNRKKMKEQEKKYKLMYFYKKGCTHTGDNGVVMYDNSNDPDRPILFHHQVEGKFLLNCDAPLLMVMHDGDIIQGFNHAYAKNRHPEAKDAEDMIRKGQKIRRSALSDQEKVKLLFELTVKQTVLAGVYTFEGQTELHMKEMEQHLALFVRIFKRAMKVGISFQGTLALILHIMGNHIKNSAKTIDWFASDAKYVSALLREHLLYYLIDHDLVELKESVRTQVAAPNNGPLGEARGALLIDGKRCFDVVLKHKQGPMKSTQKKGQQRGQDENEVGLQILNNSGDDHRGGVRVNRDILHIKTGCEQAEGSYGRELDFAEPNIFSIVYGVPVGGFSAGPIRIIVLDRGTMCEYAKKPFPIDRNGLFGNALE</sequence>
<gene>
    <name evidence="1" type="ORF">A3B92_02115</name>
</gene>
<dbReference type="AlphaFoldDB" id="A0A1G1ZGL1"/>
<accession>A0A1G1ZGL1</accession>
<evidence type="ECO:0000313" key="2">
    <source>
        <dbReference type="Proteomes" id="UP000177960"/>
    </source>
</evidence>
<protein>
    <submittedName>
        <fullName evidence="1">Uncharacterized protein</fullName>
    </submittedName>
</protein>